<evidence type="ECO:0000256" key="3">
    <source>
        <dbReference type="ARBA" id="ARBA00023163"/>
    </source>
</evidence>
<sequence length="230" mass="26489">MVRHFQYFTRLGQLEVDLLSALEKSPEKVAAGKLMWKEGDPSEEMAVLSKGWAFSSYTLEDGSRMILDIFLPGDVIGLREFSARTHQANVETVTECTLCRFPLRHLDDIFENSPRLTHTFFSIAATQQSMLVERMINLGRRSAQTRLSHFICEMRSRLSRTNPDLEKDFRLPLSQQMLADTMGLTPVHVSRVFTQLREKGLVYRDRHQVSIPDLDRLIGFADFDGSYLRM</sequence>
<dbReference type="CDD" id="cd00038">
    <property type="entry name" value="CAP_ED"/>
    <property type="match status" value="1"/>
</dbReference>
<dbReference type="InterPro" id="IPR018490">
    <property type="entry name" value="cNMP-bd_dom_sf"/>
</dbReference>
<dbReference type="SUPFAM" id="SSF51206">
    <property type="entry name" value="cAMP-binding domain-like"/>
    <property type="match status" value="1"/>
</dbReference>
<dbReference type="Pfam" id="PF13545">
    <property type="entry name" value="HTH_Crp_2"/>
    <property type="match status" value="1"/>
</dbReference>
<name>A0ABV6G7X3_9GAMM</name>
<dbReference type="Proteomes" id="UP001589814">
    <property type="component" value="Unassembled WGS sequence"/>
</dbReference>
<dbReference type="SMART" id="SM00419">
    <property type="entry name" value="HTH_CRP"/>
    <property type="match status" value="1"/>
</dbReference>
<evidence type="ECO:0000313" key="6">
    <source>
        <dbReference type="Proteomes" id="UP001589814"/>
    </source>
</evidence>
<dbReference type="SUPFAM" id="SSF46785">
    <property type="entry name" value="Winged helix' DNA-binding domain"/>
    <property type="match status" value="1"/>
</dbReference>
<keyword evidence="3" id="KW-0804">Transcription</keyword>
<dbReference type="InterPro" id="IPR036388">
    <property type="entry name" value="WH-like_DNA-bd_sf"/>
</dbReference>
<protein>
    <submittedName>
        <fullName evidence="5">Crp/Fnr family transcriptional regulator</fullName>
    </submittedName>
</protein>
<dbReference type="RefSeq" id="WP_019952040.1">
    <property type="nucleotide sequence ID" value="NZ_JBHLVX010000067.1"/>
</dbReference>
<comment type="caution">
    <text evidence="5">The sequence shown here is derived from an EMBL/GenBank/DDBJ whole genome shotgun (WGS) entry which is preliminary data.</text>
</comment>
<reference evidence="5 6" key="1">
    <citation type="submission" date="2024-09" db="EMBL/GenBank/DDBJ databases">
        <authorList>
            <person name="Sun Q."/>
            <person name="Mori K."/>
        </authorList>
    </citation>
    <scope>NUCLEOTIDE SEQUENCE [LARGE SCALE GENOMIC DNA]</scope>
    <source>
        <strain evidence="5 6">CCM 7415</strain>
    </source>
</reference>
<keyword evidence="1" id="KW-0805">Transcription regulation</keyword>
<dbReference type="Gene3D" id="1.10.10.10">
    <property type="entry name" value="Winged helix-like DNA-binding domain superfamily/Winged helix DNA-binding domain"/>
    <property type="match status" value="1"/>
</dbReference>
<organism evidence="5 6">
    <name type="scientific">Kushneria aurantia</name>
    <dbReference type="NCBI Taxonomy" id="504092"/>
    <lineage>
        <taxon>Bacteria</taxon>
        <taxon>Pseudomonadati</taxon>
        <taxon>Pseudomonadota</taxon>
        <taxon>Gammaproteobacteria</taxon>
        <taxon>Oceanospirillales</taxon>
        <taxon>Halomonadaceae</taxon>
        <taxon>Kushneria</taxon>
    </lineage>
</organism>
<dbReference type="InterPro" id="IPR012318">
    <property type="entry name" value="HTH_CRP"/>
</dbReference>
<dbReference type="Gene3D" id="2.60.120.10">
    <property type="entry name" value="Jelly Rolls"/>
    <property type="match status" value="1"/>
</dbReference>
<dbReference type="InterPro" id="IPR000595">
    <property type="entry name" value="cNMP-bd_dom"/>
</dbReference>
<dbReference type="PANTHER" id="PTHR24567">
    <property type="entry name" value="CRP FAMILY TRANSCRIPTIONAL REGULATORY PROTEIN"/>
    <property type="match status" value="1"/>
</dbReference>
<dbReference type="InterPro" id="IPR036390">
    <property type="entry name" value="WH_DNA-bd_sf"/>
</dbReference>
<dbReference type="SMART" id="SM00100">
    <property type="entry name" value="cNMP"/>
    <property type="match status" value="1"/>
</dbReference>
<evidence type="ECO:0000256" key="2">
    <source>
        <dbReference type="ARBA" id="ARBA00023125"/>
    </source>
</evidence>
<dbReference type="PRINTS" id="PR00034">
    <property type="entry name" value="HTHCRP"/>
</dbReference>
<dbReference type="InterPro" id="IPR014710">
    <property type="entry name" value="RmlC-like_jellyroll"/>
</dbReference>
<evidence type="ECO:0000313" key="5">
    <source>
        <dbReference type="EMBL" id="MFC0269771.1"/>
    </source>
</evidence>
<dbReference type="EMBL" id="JBHLVX010000067">
    <property type="protein sequence ID" value="MFC0269771.1"/>
    <property type="molecule type" value="Genomic_DNA"/>
</dbReference>
<proteinExistence type="predicted"/>
<dbReference type="PROSITE" id="PS51063">
    <property type="entry name" value="HTH_CRP_2"/>
    <property type="match status" value="1"/>
</dbReference>
<evidence type="ECO:0000256" key="1">
    <source>
        <dbReference type="ARBA" id="ARBA00023015"/>
    </source>
</evidence>
<gene>
    <name evidence="5" type="ORF">ACFFHW_17550</name>
</gene>
<dbReference type="InterPro" id="IPR050397">
    <property type="entry name" value="Env_Response_Regulators"/>
</dbReference>
<dbReference type="Pfam" id="PF00027">
    <property type="entry name" value="cNMP_binding"/>
    <property type="match status" value="1"/>
</dbReference>
<dbReference type="PANTHER" id="PTHR24567:SF68">
    <property type="entry name" value="DNA-BINDING TRANSCRIPTIONAL DUAL REGULATOR CRP"/>
    <property type="match status" value="1"/>
</dbReference>
<feature type="domain" description="HTH crp-type" evidence="4">
    <location>
        <begin position="141"/>
        <end position="215"/>
    </location>
</feature>
<keyword evidence="6" id="KW-1185">Reference proteome</keyword>
<accession>A0ABV6G7X3</accession>
<keyword evidence="2" id="KW-0238">DNA-binding</keyword>
<evidence type="ECO:0000259" key="4">
    <source>
        <dbReference type="PROSITE" id="PS51063"/>
    </source>
</evidence>